<dbReference type="InterPro" id="IPR003661">
    <property type="entry name" value="HisK_dim/P_dom"/>
</dbReference>
<comment type="caution">
    <text evidence="4">The sequence shown here is derived from an EMBL/GenBank/DDBJ whole genome shotgun (WGS) entry which is preliminary data.</text>
</comment>
<protein>
    <submittedName>
        <fullName evidence="4">Adaptive-response sensory-kinase SasA</fullName>
        <ecNumber evidence="4">2.7.-.-</ecNumber>
    </submittedName>
</protein>
<organism evidence="4">
    <name type="scientific">bioreactor metagenome</name>
    <dbReference type="NCBI Taxonomy" id="1076179"/>
    <lineage>
        <taxon>unclassified sequences</taxon>
        <taxon>metagenomes</taxon>
        <taxon>ecological metagenomes</taxon>
    </lineage>
</organism>
<reference evidence="4" key="1">
    <citation type="submission" date="2019-08" db="EMBL/GenBank/DDBJ databases">
        <authorList>
            <person name="Kucharzyk K."/>
            <person name="Murdoch R.W."/>
            <person name="Higgins S."/>
            <person name="Loffler F."/>
        </authorList>
    </citation>
    <scope>NUCLEOTIDE SEQUENCE</scope>
</reference>
<dbReference type="InterPro" id="IPR036097">
    <property type="entry name" value="HisK_dim/P_sf"/>
</dbReference>
<dbReference type="InterPro" id="IPR005467">
    <property type="entry name" value="His_kinase_dom"/>
</dbReference>
<keyword evidence="4" id="KW-0808">Transferase</keyword>
<dbReference type="EMBL" id="VSSQ01000103">
    <property type="protein sequence ID" value="MPL77100.1"/>
    <property type="molecule type" value="Genomic_DNA"/>
</dbReference>
<dbReference type="EC" id="2.7.-.-" evidence="4"/>
<dbReference type="PRINTS" id="PR00344">
    <property type="entry name" value="BCTRLSENSOR"/>
</dbReference>
<dbReference type="InterPro" id="IPR018771">
    <property type="entry name" value="PocR_dom"/>
</dbReference>
<feature type="domain" description="Histidine kinase" evidence="3">
    <location>
        <begin position="261"/>
        <end position="492"/>
    </location>
</feature>
<dbReference type="PROSITE" id="PS50109">
    <property type="entry name" value="HIS_KIN"/>
    <property type="match status" value="1"/>
</dbReference>
<sequence length="496" mass="54897">MDSKSQGYDFRGDTTGVIAKTVLENITLLDLIDNYELQQIQDVYAETLGIATIITDLDGCPITQPSNFSKVCIMVRATEKGFANCMYSGKVLGAKAHQLRRPTYQKCLSCGFIDASAPIIVDGQHIANWVIGQINPHEIDAELIRAYAWEIGADPSQMVDALSEPRGMSLAHFEKVLRLLWLLAQKISTMAYTNLLLSRDNLKLSQAEKEIKKLNLALESRVWEFETANEDLQQALARLQETQEHLIQQEKLASLGSLVAGIAHEINTPVGTGVTAASYLEQETQTILNQFRNNSLKKSELDNYISAARDATSIILLNLRRASELISSFKQVAVDRSSDSKQNFNLKKYIGAVLLSLRPQLKKTDHAIIINCDEYLDLHSYPGDFSHIITNLIINSLIHAFPAGTKGTITIDVSIISDKLTLIYHDDGVGIPHHHLSKIFEPFFTTRRGQGGTGLGLNIIYNIVTQNLKGSIICTSQQGKGVTFTIFIPIRDGGTL</sequence>
<dbReference type="SUPFAM" id="SSF47384">
    <property type="entry name" value="Homodimeric domain of signal transducing histidine kinase"/>
    <property type="match status" value="1"/>
</dbReference>
<dbReference type="InterPro" id="IPR003594">
    <property type="entry name" value="HATPase_dom"/>
</dbReference>
<dbReference type="SUPFAM" id="SSF55874">
    <property type="entry name" value="ATPase domain of HSP90 chaperone/DNA topoisomerase II/histidine kinase"/>
    <property type="match status" value="1"/>
</dbReference>
<evidence type="ECO:0000259" key="3">
    <source>
        <dbReference type="PROSITE" id="PS50109"/>
    </source>
</evidence>
<evidence type="ECO:0000313" key="4">
    <source>
        <dbReference type="EMBL" id="MPL77100.1"/>
    </source>
</evidence>
<keyword evidence="1" id="KW-0597">Phosphoprotein</keyword>
<dbReference type="SMART" id="SM00387">
    <property type="entry name" value="HATPase_c"/>
    <property type="match status" value="1"/>
</dbReference>
<dbReference type="AlphaFoldDB" id="A0A644UE08"/>
<dbReference type="PANTHER" id="PTHR43065">
    <property type="entry name" value="SENSOR HISTIDINE KINASE"/>
    <property type="match status" value="1"/>
</dbReference>
<dbReference type="InterPro" id="IPR036890">
    <property type="entry name" value="HATPase_C_sf"/>
</dbReference>
<dbReference type="InterPro" id="IPR004358">
    <property type="entry name" value="Sig_transdc_His_kin-like_C"/>
</dbReference>
<keyword evidence="4" id="KW-0418">Kinase</keyword>
<dbReference type="CDD" id="cd00075">
    <property type="entry name" value="HATPase"/>
    <property type="match status" value="1"/>
</dbReference>
<accession>A0A644UE08</accession>
<dbReference type="CDD" id="cd00082">
    <property type="entry name" value="HisKA"/>
    <property type="match status" value="1"/>
</dbReference>
<name>A0A644UE08_9ZZZZ</name>
<evidence type="ECO:0000256" key="1">
    <source>
        <dbReference type="ARBA" id="ARBA00022553"/>
    </source>
</evidence>
<dbReference type="Pfam" id="PF10114">
    <property type="entry name" value="PocR"/>
    <property type="match status" value="1"/>
</dbReference>
<proteinExistence type="predicted"/>
<dbReference type="Pfam" id="PF02518">
    <property type="entry name" value="HATPase_c"/>
    <property type="match status" value="1"/>
</dbReference>
<feature type="coiled-coil region" evidence="2">
    <location>
        <begin position="197"/>
        <end position="252"/>
    </location>
</feature>
<evidence type="ECO:0000256" key="2">
    <source>
        <dbReference type="SAM" id="Coils"/>
    </source>
</evidence>
<dbReference type="Gene3D" id="3.30.565.10">
    <property type="entry name" value="Histidine kinase-like ATPase, C-terminal domain"/>
    <property type="match status" value="1"/>
</dbReference>
<keyword evidence="2" id="KW-0175">Coiled coil</keyword>
<dbReference type="Gene3D" id="1.10.287.130">
    <property type="match status" value="1"/>
</dbReference>
<gene>
    <name evidence="4" type="primary">sasA_73</name>
    <name evidence="4" type="ORF">SDC9_22951</name>
</gene>
<dbReference type="GO" id="GO:0000155">
    <property type="term" value="F:phosphorelay sensor kinase activity"/>
    <property type="evidence" value="ECO:0007669"/>
    <property type="project" value="InterPro"/>
</dbReference>